<comment type="caution">
    <text evidence="2">The sequence shown here is derived from an EMBL/GenBank/DDBJ whole genome shotgun (WGS) entry which is preliminary data.</text>
</comment>
<dbReference type="EMBL" id="NFJD01000001">
    <property type="protein sequence ID" value="OUO57406.1"/>
    <property type="molecule type" value="Genomic_DNA"/>
</dbReference>
<evidence type="ECO:0000313" key="2">
    <source>
        <dbReference type="EMBL" id="OUO57406.1"/>
    </source>
</evidence>
<feature type="chain" id="PRO_5013391287" evidence="1">
    <location>
        <begin position="25"/>
        <end position="1884"/>
    </location>
</feature>
<dbReference type="OrthoDB" id="9773411at2"/>
<sequence length="1884" mass="211066">MKILRLPVALLLILQFVAAPPAGAESLPYTLVDRDQYDIFAEDQAEKEEEALTIQDPPDDAQLLKFTNEFWRQAVTSVEGSYKLDNEPEPIPDLTLLNPTLSLPLYGTSIALTGRYVLGFQMAAQKYKKDSNNDINKRNTSTFEMQQEMQLKMQGKILERVFVDIDYDDQREEEKTISVAYRGKPGELVQLAEFGDINLSLPETEFIAYQKQLFGAKMHLQHKNANLYLIGSQTKGSSKQKQFIGSSVSEIISLADTSYLRRTYYDLTFGGNVRPYIDDGGSIRYPVDRTAYDEWRTVMGSISPGTEEIYYYSNDSSTSSDYVPIDRIATDALGSTEYPAKWQLLTRGVDYTVDYASGIITFKRTVTAESVIAVDYRDTRGNQLSNVLGKTGTIKLIKTANDKSIETGPAMVTETANKLELKTYYNIGAQKITQDNGKGNFILQLQDANGQALTSPYYTYPTYIDVDFDSGIFDLAYRINDTGLYGATPTSSKNLTFKIQYESTVKTYFIESGIVIESETVKLNGRTLTRNNDYYIDYTSGFITFYKGDEITENSVIDITYDTTTGSSSNNSVMGGRLDYKLFDKIIMGATMLKESGEKPNTVPQVGNYSKDLLVYGADINGKDIRLAEPLSVDFSAEVAKSKKNQNLFGYAMVDSMNEATEQVAGSRIFRDWIFASNPSGKPAFLNSIHWDTQDLPSLEINPHSIANYNDKQQVLVLNYDFTLPATTIDQTTGQPFLNEEGRDEVSIVYPLSQSGMDLSSKTSFELTMLGEENGPQVNFAFGNISEYSDSSNGMDTQCGTNVPKTEDIYCRNTLAPNEDIGWLFTNPDGTEERYNPFVNNVYNPESQPNGRIDTQDLNGNGAYDAESMPAQGNFGFAGASIDGMVNNTASNTAWTTYTMPLLLSTEEKEQWTAVRHLRITLKLTDEMKRAGKLKGQIKIANVSLSGTAWNAQNETDPDVFSVAGINNVDDTNYEPIFADTTGDGLTVFNYLYGSVNNYKQATGSANALDQALNIKFNTIGLSPVRDDSTENNPAGERYANRNFSSMDFTQHREFRFLLHGAMEQGGARPLNQPGTEFFLKVGTENNFDKIIVPTDFRGWRLISLRMVDTDMDGVPDSFENISDPSYNVRVVHHRGPGGLLNFREVSLMFTGVQPESRYTYTFTQQDNTQTLFARGILQPGLALYGDANFTVSAGTVQTVSTQADGSYAVTLENGKSYTAVLDQVSALGSQGEVWLNVIHLAESITLEGTAYKGDVVVNLDGWGSAGAKYKYQDSNFETPLAVSKNQEVTQEEYFLKVDKIKEFPMQANLTRSSTVTPLVTDTTDYNTISLLDKGKVDRQSAVVRGDFKKDNFPQIGLEYTTDQVEYDAMKRKDDARTYGATLTHSAGTFKNITAGYHITDSSINYDRTRHLESDNYYNTDENTQKMNMKVTYQPTNNFNFTPSYSLSKSKEDRTTYQETSAQNISYPKAMSQNTGFNSTWKITKWLAPSVSYNISTVESNNLTAKTLNAAGQQVTVGVGEVKTINRNADGGISLTLNGNEILPNSKLFNTFVISSSYRIQDADSWYDVDSDYDSRKDLWIRSSLKDVGEYGYRKSLTLRDTFTSTQRWSPLSQYNLEGAAAPLKTISLINNFTRTLQTNDQTGTLYDSTSLTLPDMTFSISDLEKFFYGGRWFSSSNLKLRYSWVEQNTPGTDEQYTTQYGGDLRFMLFNYFDTVLNYTRKTSDKTDLRAGTSLERIEDNDISAQTSFYIGSMRVTPKLLHTSHEKWLVAGQISESSTETTPSLNLRWDFNLPRGFKLPFINKMYNATNRVIWNTTFSYTDKRSPVEVTENYKKFDFSTSLDYELSQNLRFTVGGGFTLLNHAYVETEDYTAYNVAANVTVQF</sequence>
<reference evidence="3" key="1">
    <citation type="submission" date="2017-04" db="EMBL/GenBank/DDBJ databases">
        <title>Function of individual gut microbiota members based on whole genome sequencing of pure cultures obtained from chicken caecum.</title>
        <authorList>
            <person name="Medvecky M."/>
            <person name="Cejkova D."/>
            <person name="Polansky O."/>
            <person name="Karasova D."/>
            <person name="Kubasova T."/>
            <person name="Cizek A."/>
            <person name="Rychlik I."/>
        </authorList>
    </citation>
    <scope>NUCLEOTIDE SEQUENCE [LARGE SCALE GENOMIC DNA]</scope>
    <source>
        <strain evidence="3">An273</strain>
    </source>
</reference>
<protein>
    <submittedName>
        <fullName evidence="2">Uncharacterized protein</fullName>
    </submittedName>
</protein>
<organism evidence="2 3">
    <name type="scientific">Candidatus Avelusimicrobium gallicola</name>
    <dbReference type="NCBI Taxonomy" id="2562704"/>
    <lineage>
        <taxon>Bacteria</taxon>
        <taxon>Pseudomonadati</taxon>
        <taxon>Elusimicrobiota</taxon>
        <taxon>Elusimicrobia</taxon>
        <taxon>Elusimicrobiales</taxon>
        <taxon>Elusimicrobiaceae</taxon>
        <taxon>Candidatus Avelusimicrobium</taxon>
    </lineage>
</organism>
<evidence type="ECO:0000256" key="1">
    <source>
        <dbReference type="SAM" id="SignalP"/>
    </source>
</evidence>
<proteinExistence type="predicted"/>
<name>A0A1Y4DEB8_9BACT</name>
<accession>A0A1Y4DEB8</accession>
<dbReference type="RefSeq" id="WP_087286657.1">
    <property type="nucleotide sequence ID" value="NZ_NFJD01000001.1"/>
</dbReference>
<keyword evidence="3" id="KW-1185">Reference proteome</keyword>
<gene>
    <name evidence="2" type="ORF">B5F75_01130</name>
</gene>
<keyword evidence="1" id="KW-0732">Signal</keyword>
<evidence type="ECO:0000313" key="3">
    <source>
        <dbReference type="Proteomes" id="UP000196368"/>
    </source>
</evidence>
<feature type="signal peptide" evidence="1">
    <location>
        <begin position="1"/>
        <end position="24"/>
    </location>
</feature>
<dbReference type="Proteomes" id="UP000196368">
    <property type="component" value="Unassembled WGS sequence"/>
</dbReference>